<dbReference type="EMBL" id="QGLO01000004">
    <property type="protein sequence ID" value="PXY91404.1"/>
    <property type="molecule type" value="Genomic_DNA"/>
</dbReference>
<evidence type="ECO:0000313" key="2">
    <source>
        <dbReference type="EMBL" id="PXY91404.1"/>
    </source>
</evidence>
<keyword evidence="3" id="KW-1185">Reference proteome</keyword>
<dbReference type="AlphaFoldDB" id="A0A2V4DQT9"/>
<evidence type="ECO:0000256" key="1">
    <source>
        <dbReference type="SAM" id="Phobius"/>
    </source>
</evidence>
<keyword evidence="1" id="KW-0472">Membrane</keyword>
<feature type="transmembrane region" description="Helical" evidence="1">
    <location>
        <begin position="167"/>
        <end position="188"/>
    </location>
</feature>
<reference evidence="2 3" key="1">
    <citation type="submission" date="2018-05" db="EMBL/GenBank/DDBJ databases">
        <title>Reference genomes for bee gut microbiota database.</title>
        <authorList>
            <person name="Ellegaard K.M."/>
        </authorList>
    </citation>
    <scope>NUCLEOTIDE SEQUENCE [LARGE SCALE GENOMIC DNA]</scope>
    <source>
        <strain evidence="2 3">ESL0172</strain>
    </source>
</reference>
<keyword evidence="1" id="KW-0812">Transmembrane</keyword>
<organism evidence="2 3">
    <name type="scientific">Gilliamella apis</name>
    <dbReference type="NCBI Taxonomy" id="1970738"/>
    <lineage>
        <taxon>Bacteria</taxon>
        <taxon>Pseudomonadati</taxon>
        <taxon>Pseudomonadota</taxon>
        <taxon>Gammaproteobacteria</taxon>
        <taxon>Orbales</taxon>
        <taxon>Orbaceae</taxon>
        <taxon>Gilliamella</taxon>
    </lineage>
</organism>
<dbReference type="OrthoDB" id="8584824at2"/>
<protein>
    <submittedName>
        <fullName evidence="2">Uncharacterized protein</fullName>
    </submittedName>
</protein>
<evidence type="ECO:0000313" key="3">
    <source>
        <dbReference type="Proteomes" id="UP000247673"/>
    </source>
</evidence>
<comment type="caution">
    <text evidence="2">The sequence shown here is derived from an EMBL/GenBank/DDBJ whole genome shotgun (WGS) entry which is preliminary data.</text>
</comment>
<accession>A0A2V4DQT9</accession>
<sequence>MNDLLAEYVRKLPFALETIIILLFFILSFFTKAIMPITSFISEKILNKYKNSLLQVLSVAKLDKDLISESEKELSIMLKIELTQCRDRQQALYFYELSNESKHVFPYNKFKRLYPYLKFQGKDILINKKEIKFTNLIYFIFSLAFLIESLFFFVMSISNIINHSQEFFFNYFYYMLAMVILIMLSAFFKKLIIKKSEINQFNQIKNIYHKKIIARLTKYYKDMYFSKFN</sequence>
<name>A0A2V4DQT9_9GAMM</name>
<dbReference type="Proteomes" id="UP000247673">
    <property type="component" value="Unassembled WGS sequence"/>
</dbReference>
<keyword evidence="1" id="KW-1133">Transmembrane helix</keyword>
<feature type="transmembrane region" description="Helical" evidence="1">
    <location>
        <begin position="136"/>
        <end position="161"/>
    </location>
</feature>
<dbReference type="RefSeq" id="WP_110447375.1">
    <property type="nucleotide sequence ID" value="NZ_CP132381.1"/>
</dbReference>
<gene>
    <name evidence="2" type="ORF">DKK78_03465</name>
</gene>
<proteinExistence type="predicted"/>